<evidence type="ECO:0000256" key="5">
    <source>
        <dbReference type="ARBA" id="ARBA00023136"/>
    </source>
</evidence>
<proteinExistence type="inferred from homology"/>
<dbReference type="GO" id="GO:0005886">
    <property type="term" value="C:plasma membrane"/>
    <property type="evidence" value="ECO:0007669"/>
    <property type="project" value="TreeGrafter"/>
</dbReference>
<evidence type="ECO:0000256" key="1">
    <source>
        <dbReference type="ARBA" id="ARBA00004141"/>
    </source>
</evidence>
<dbReference type="PANTHER" id="PTHR23291:SF50">
    <property type="entry name" value="PROTEIN LIFEGUARD 4"/>
    <property type="match status" value="1"/>
</dbReference>
<organism evidence="7 8">
    <name type="scientific">Acidomonas methanolica NBRC 104435</name>
    <dbReference type="NCBI Taxonomy" id="1231351"/>
    <lineage>
        <taxon>Bacteria</taxon>
        <taxon>Pseudomonadati</taxon>
        <taxon>Pseudomonadota</taxon>
        <taxon>Alphaproteobacteria</taxon>
        <taxon>Acetobacterales</taxon>
        <taxon>Acetobacteraceae</taxon>
        <taxon>Acidomonas</taxon>
    </lineage>
</organism>
<feature type="transmembrane region" description="Helical" evidence="6">
    <location>
        <begin position="134"/>
        <end position="153"/>
    </location>
</feature>
<evidence type="ECO:0000256" key="4">
    <source>
        <dbReference type="ARBA" id="ARBA00022989"/>
    </source>
</evidence>
<comment type="caution">
    <text evidence="7">The sequence shown here is derived from an EMBL/GenBank/DDBJ whole genome shotgun (WGS) entry which is preliminary data.</text>
</comment>
<sequence>MAFVPNFRSGDQTRPGATARFDAVDAGLRAYMVGVFGWMAAGLAVTGAVAWAVAETSLRSVFYHVVPMMSGGLALRPTGLGYLAIFAPLVFVMVLSFGINRLSRQAVQTLFWVFCAVMGASMANILLIYTGVSIARTFFVTAGTFAAMALWGYTTRADLSRMGSFLLMGLFGLIIAGVVNIFLHSPEVQFIYSIVGVGIFTLLTGYDTQRIRVSYMQYLSYVGPEELAKRSVYDALGLYLNFINLFQFLMQFMGVRSNNNN</sequence>
<evidence type="ECO:0000256" key="6">
    <source>
        <dbReference type="RuleBase" id="RU004379"/>
    </source>
</evidence>
<keyword evidence="3 6" id="KW-0812">Transmembrane</keyword>
<dbReference type="AlphaFoldDB" id="A0A023D3X5"/>
<keyword evidence="4 6" id="KW-1133">Transmembrane helix</keyword>
<evidence type="ECO:0000256" key="3">
    <source>
        <dbReference type="ARBA" id="ARBA00022692"/>
    </source>
</evidence>
<dbReference type="Pfam" id="PF01027">
    <property type="entry name" value="Bax1-I"/>
    <property type="match status" value="1"/>
</dbReference>
<name>A0A023D3X5_ACIMT</name>
<feature type="transmembrane region" description="Helical" evidence="6">
    <location>
        <begin position="74"/>
        <end position="97"/>
    </location>
</feature>
<keyword evidence="8" id="KW-1185">Reference proteome</keyword>
<feature type="transmembrane region" description="Helical" evidence="6">
    <location>
        <begin position="236"/>
        <end position="255"/>
    </location>
</feature>
<dbReference type="RefSeq" id="WP_081797528.1">
    <property type="nucleotide sequence ID" value="NZ_BAND01000038.1"/>
</dbReference>
<evidence type="ECO:0008006" key="9">
    <source>
        <dbReference type="Google" id="ProtNLM"/>
    </source>
</evidence>
<feature type="transmembrane region" description="Helical" evidence="6">
    <location>
        <begin position="30"/>
        <end position="54"/>
    </location>
</feature>
<evidence type="ECO:0000313" key="8">
    <source>
        <dbReference type="Proteomes" id="UP000019760"/>
    </source>
</evidence>
<dbReference type="PANTHER" id="PTHR23291">
    <property type="entry name" value="BAX INHIBITOR-RELATED"/>
    <property type="match status" value="1"/>
</dbReference>
<dbReference type="OrthoDB" id="9793828at2"/>
<dbReference type="EMBL" id="BAND01000038">
    <property type="protein sequence ID" value="GAJ28858.1"/>
    <property type="molecule type" value="Genomic_DNA"/>
</dbReference>
<reference evidence="7 8" key="2">
    <citation type="journal article" date="2014" name="FEMS Microbiol. Lett.">
        <title>Draft genomic DNA sequence of the facultatively methylotrophic bacterium Acidomonas methanolica type strain MB58.</title>
        <authorList>
            <person name="Higashiura N."/>
            <person name="Hadano H."/>
            <person name="Hirakawa H."/>
            <person name="Matsutani M."/>
            <person name="Takabe S."/>
            <person name="Matsushita K."/>
            <person name="Azuma Y."/>
        </authorList>
    </citation>
    <scope>NUCLEOTIDE SEQUENCE [LARGE SCALE GENOMIC DNA]</scope>
    <source>
        <strain evidence="7 8">MB58</strain>
    </source>
</reference>
<accession>A0A023D3X5</accession>
<dbReference type="InterPro" id="IPR006214">
    <property type="entry name" value="Bax_inhibitor_1-related"/>
</dbReference>
<feature type="transmembrane region" description="Helical" evidence="6">
    <location>
        <begin position="189"/>
        <end position="206"/>
    </location>
</feature>
<protein>
    <recommendedName>
        <fullName evidence="9">BAX inhibitor (BI)-1/YccA family protein</fullName>
    </recommendedName>
</protein>
<reference evidence="8" key="1">
    <citation type="journal article" date="2014" name="FEMS Microbiol. Lett.">
        <title>Draft Genomic DNA Sequence of the Facultatively Methylotrophic Bacterium Acidomonas methanolica type strain MB58.</title>
        <authorList>
            <person name="Higashiura N."/>
            <person name="Hadano H."/>
            <person name="Hirakawa H."/>
            <person name="Matsutani M."/>
            <person name="Takabe S."/>
            <person name="Matsushita K."/>
            <person name="Azuma Y."/>
        </authorList>
    </citation>
    <scope>NUCLEOTIDE SEQUENCE [LARGE SCALE GENOMIC DNA]</scope>
    <source>
        <strain evidence="8">MB58</strain>
    </source>
</reference>
<evidence type="ECO:0000313" key="7">
    <source>
        <dbReference type="EMBL" id="GAJ28858.1"/>
    </source>
</evidence>
<dbReference type="CDD" id="cd10432">
    <property type="entry name" value="BI-1-like_bacterial"/>
    <property type="match status" value="1"/>
</dbReference>
<feature type="transmembrane region" description="Helical" evidence="6">
    <location>
        <begin position="165"/>
        <end position="183"/>
    </location>
</feature>
<comment type="subcellular location">
    <subcellularLocation>
        <location evidence="1">Membrane</location>
        <topology evidence="1">Multi-pass membrane protein</topology>
    </subcellularLocation>
</comment>
<evidence type="ECO:0000256" key="2">
    <source>
        <dbReference type="ARBA" id="ARBA00010350"/>
    </source>
</evidence>
<feature type="transmembrane region" description="Helical" evidence="6">
    <location>
        <begin position="109"/>
        <end position="128"/>
    </location>
</feature>
<comment type="similarity">
    <text evidence="2 6">Belongs to the BI1 family.</text>
</comment>
<dbReference type="Proteomes" id="UP000019760">
    <property type="component" value="Unassembled WGS sequence"/>
</dbReference>
<gene>
    <name evidence="7" type="ORF">Amme_038_107</name>
</gene>
<keyword evidence="5 6" id="KW-0472">Membrane</keyword>